<evidence type="ECO:0000256" key="3">
    <source>
        <dbReference type="PIRSR" id="PIRSR000103-1"/>
    </source>
</evidence>
<dbReference type="OrthoDB" id="9786703at2"/>
<dbReference type="PANTHER" id="PTHR43580:SF9">
    <property type="entry name" value="GLYOXYLATE_SUCCINIC SEMIALDEHYDE REDUCTASE 1"/>
    <property type="match status" value="1"/>
</dbReference>
<comment type="caution">
    <text evidence="6">The sequence shown here is derived from an EMBL/GenBank/DDBJ whole genome shotgun (WGS) entry which is preliminary data.</text>
</comment>
<dbReference type="Gene3D" id="1.10.1040.10">
    <property type="entry name" value="N-(1-d-carboxylethyl)-l-norvaline Dehydrogenase, domain 2"/>
    <property type="match status" value="1"/>
</dbReference>
<protein>
    <submittedName>
        <fullName evidence="6">NAD(P)-dependent oxidoreductase</fullName>
    </submittedName>
</protein>
<evidence type="ECO:0000256" key="2">
    <source>
        <dbReference type="ARBA" id="ARBA00023027"/>
    </source>
</evidence>
<dbReference type="InterPro" id="IPR008927">
    <property type="entry name" value="6-PGluconate_DH-like_C_sf"/>
</dbReference>
<dbReference type="InterPro" id="IPR013328">
    <property type="entry name" value="6PGD_dom2"/>
</dbReference>
<dbReference type="InterPro" id="IPR051265">
    <property type="entry name" value="HIBADH-related_NP60_sf"/>
</dbReference>
<evidence type="ECO:0000259" key="4">
    <source>
        <dbReference type="Pfam" id="PF03446"/>
    </source>
</evidence>
<dbReference type="RefSeq" id="WP_150094607.1">
    <property type="nucleotide sequence ID" value="NZ_JBFUOH010000080.1"/>
</dbReference>
<feature type="active site" evidence="3">
    <location>
        <position position="169"/>
    </location>
</feature>
<dbReference type="InterPro" id="IPR015815">
    <property type="entry name" value="HIBADH-related"/>
</dbReference>
<feature type="domain" description="6-phosphogluconate dehydrogenase NADP-binding" evidence="4">
    <location>
        <begin position="3"/>
        <end position="154"/>
    </location>
</feature>
<dbReference type="SUPFAM" id="SSF48179">
    <property type="entry name" value="6-phosphogluconate dehydrogenase C-terminal domain-like"/>
    <property type="match status" value="1"/>
</dbReference>
<keyword evidence="7" id="KW-1185">Reference proteome</keyword>
<dbReference type="Pfam" id="PF14833">
    <property type="entry name" value="NAD_binding_11"/>
    <property type="match status" value="1"/>
</dbReference>
<accession>A0A5M8FGL9</accession>
<dbReference type="InterPro" id="IPR029154">
    <property type="entry name" value="HIBADH-like_NADP-bd"/>
</dbReference>
<name>A0A5M8FGL9_9GAMM</name>
<keyword evidence="2" id="KW-0520">NAD</keyword>
<organism evidence="6 7">
    <name type="scientific">Thiohalocapsa marina</name>
    <dbReference type="NCBI Taxonomy" id="424902"/>
    <lineage>
        <taxon>Bacteria</taxon>
        <taxon>Pseudomonadati</taxon>
        <taxon>Pseudomonadota</taxon>
        <taxon>Gammaproteobacteria</taxon>
        <taxon>Chromatiales</taxon>
        <taxon>Chromatiaceae</taxon>
        <taxon>Thiohalocapsa</taxon>
    </lineage>
</organism>
<feature type="domain" description="3-hydroxyisobutyrate dehydrogenase-like NAD-binding" evidence="5">
    <location>
        <begin position="163"/>
        <end position="282"/>
    </location>
</feature>
<dbReference type="EMBL" id="VWXX01000039">
    <property type="protein sequence ID" value="KAA6182916.1"/>
    <property type="molecule type" value="Genomic_DNA"/>
</dbReference>
<proteinExistence type="predicted"/>
<dbReference type="Proteomes" id="UP000322981">
    <property type="component" value="Unassembled WGS sequence"/>
</dbReference>
<evidence type="ECO:0000313" key="7">
    <source>
        <dbReference type="Proteomes" id="UP000322981"/>
    </source>
</evidence>
<dbReference type="GO" id="GO:0016491">
    <property type="term" value="F:oxidoreductase activity"/>
    <property type="evidence" value="ECO:0007669"/>
    <property type="project" value="UniProtKB-KW"/>
</dbReference>
<gene>
    <name evidence="6" type="ORF">F2Q65_17040</name>
</gene>
<sequence>MRLAILGTGLLGREIALRLQDHRFDVRVWNRTADKAAPLAAAGIPLAPDPAAAIADADLILLLLADAAAINATLFPDAAAAPDLSGRIILQMGTIAPNESRSLAAHVARAGGEYLEAPVLGSLPEARKGHLIVMAGGELDLFQRCLPVLEALSRAPQRVGEVGQGAALKLAMNQLIAGLTASFALSLGLVRAEGIDVEQFMGLLRQSALYAPTFDKKLDKYLGHAYDGANFPLKHLLKDVALFRRVADDAGLDAATLAALQAALERAVAAGLGEADYSALYESLTRDLAGDLSRGDRG</sequence>
<dbReference type="InterPro" id="IPR036291">
    <property type="entry name" value="NAD(P)-bd_dom_sf"/>
</dbReference>
<evidence type="ECO:0000256" key="1">
    <source>
        <dbReference type="ARBA" id="ARBA00023002"/>
    </source>
</evidence>
<dbReference type="Gene3D" id="3.40.50.720">
    <property type="entry name" value="NAD(P)-binding Rossmann-like Domain"/>
    <property type="match status" value="1"/>
</dbReference>
<dbReference type="PANTHER" id="PTHR43580">
    <property type="entry name" value="OXIDOREDUCTASE GLYR1-RELATED"/>
    <property type="match status" value="1"/>
</dbReference>
<dbReference type="InterPro" id="IPR006115">
    <property type="entry name" value="6PGDH_NADP-bd"/>
</dbReference>
<reference evidence="6 7" key="1">
    <citation type="submission" date="2019-09" db="EMBL/GenBank/DDBJ databases">
        <title>Whole-genome sequence of the purple sulfur bacterium Thiohalocapsa marina DSM 19078.</title>
        <authorList>
            <person name="Kyndt J.A."/>
            <person name="Meyer T.E."/>
        </authorList>
    </citation>
    <scope>NUCLEOTIDE SEQUENCE [LARGE SCALE GENOMIC DNA]</scope>
    <source>
        <strain evidence="6 7">DSM 19078</strain>
    </source>
</reference>
<dbReference type="GO" id="GO:0051287">
    <property type="term" value="F:NAD binding"/>
    <property type="evidence" value="ECO:0007669"/>
    <property type="project" value="InterPro"/>
</dbReference>
<dbReference type="GO" id="GO:0050661">
    <property type="term" value="F:NADP binding"/>
    <property type="evidence" value="ECO:0007669"/>
    <property type="project" value="InterPro"/>
</dbReference>
<dbReference type="SUPFAM" id="SSF51735">
    <property type="entry name" value="NAD(P)-binding Rossmann-fold domains"/>
    <property type="match status" value="1"/>
</dbReference>
<dbReference type="Pfam" id="PF03446">
    <property type="entry name" value="NAD_binding_2"/>
    <property type="match status" value="1"/>
</dbReference>
<keyword evidence="1" id="KW-0560">Oxidoreductase</keyword>
<dbReference type="PIRSF" id="PIRSF000103">
    <property type="entry name" value="HIBADH"/>
    <property type="match status" value="1"/>
</dbReference>
<evidence type="ECO:0000259" key="5">
    <source>
        <dbReference type="Pfam" id="PF14833"/>
    </source>
</evidence>
<dbReference type="AlphaFoldDB" id="A0A5M8FGL9"/>
<evidence type="ECO:0000313" key="6">
    <source>
        <dbReference type="EMBL" id="KAA6182916.1"/>
    </source>
</evidence>